<comment type="caution">
    <text evidence="1">The sequence shown here is derived from an EMBL/GenBank/DDBJ whole genome shotgun (WGS) entry which is preliminary data.</text>
</comment>
<organism evidence="1 2">
    <name type="scientific">Amphibacillus indicireducens</name>
    <dbReference type="NCBI Taxonomy" id="1076330"/>
    <lineage>
        <taxon>Bacteria</taxon>
        <taxon>Bacillati</taxon>
        <taxon>Bacillota</taxon>
        <taxon>Bacilli</taxon>
        <taxon>Bacillales</taxon>
        <taxon>Bacillaceae</taxon>
        <taxon>Amphibacillus</taxon>
    </lineage>
</organism>
<dbReference type="Pfam" id="PF14350">
    <property type="entry name" value="Beta_protein"/>
    <property type="match status" value="1"/>
</dbReference>
<evidence type="ECO:0000313" key="2">
    <source>
        <dbReference type="Proteomes" id="UP001501734"/>
    </source>
</evidence>
<keyword evidence="2" id="KW-1185">Reference proteome</keyword>
<dbReference type="Proteomes" id="UP001501734">
    <property type="component" value="Unassembled WGS sequence"/>
</dbReference>
<evidence type="ECO:0000313" key="1">
    <source>
        <dbReference type="EMBL" id="GAA4069027.1"/>
    </source>
</evidence>
<reference evidence="2" key="1">
    <citation type="journal article" date="2019" name="Int. J. Syst. Evol. Microbiol.">
        <title>The Global Catalogue of Microorganisms (GCM) 10K type strain sequencing project: providing services to taxonomists for standard genome sequencing and annotation.</title>
        <authorList>
            <consortium name="The Broad Institute Genomics Platform"/>
            <consortium name="The Broad Institute Genome Sequencing Center for Infectious Disease"/>
            <person name="Wu L."/>
            <person name="Ma J."/>
        </authorList>
    </citation>
    <scope>NUCLEOTIDE SEQUENCE [LARGE SCALE GENOMIC DNA]</scope>
    <source>
        <strain evidence="2">JCM 17250</strain>
    </source>
</reference>
<proteinExistence type="predicted"/>
<dbReference type="InterPro" id="IPR025683">
    <property type="entry name" value="Protein_beta"/>
</dbReference>
<dbReference type="RefSeq" id="WP_344911608.1">
    <property type="nucleotide sequence ID" value="NZ_BAABDL010000071.1"/>
</dbReference>
<name>A0ABP7VKL9_9BACI</name>
<protein>
    <submittedName>
        <fullName evidence="1">Uncharacterized protein</fullName>
    </submittedName>
</protein>
<accession>A0ABP7VKL9</accession>
<dbReference type="EMBL" id="BAABDL010000071">
    <property type="protein sequence ID" value="GAA4069027.1"/>
    <property type="molecule type" value="Genomic_DNA"/>
</dbReference>
<sequence length="367" mass="42758">MYTPIMKNRTQEMKVLKDFQYCFDESIVPLIEIITDKYEKRYKTDPKTGRYLMEKPDGNRRRQKIALPKTEEDIITLSEISGILQEKKAFIDFFRFTDEEYKGVNYDVSKVELSFTLSRDNKLYHKRMLELGQFPNLIPTISIKDEFEPSLRNLTNFIDELRKQNGSIAIRITDDLLERYSGLLTNQLTDQDFIMLDIRQQNFEAMFMELQEFKQLQCHARKIVLNSPRLRELYNGEYENLVFTQKINNICATKFNSYKFDGFGDFAGYKDTLPSSTGGGTGSALALIYCKAKNQFFSVVNKNSSLGMKGYNSVVDDLLNNRATIDPNFDCPILTKINSEANKKKYGNWGTWNYYSIGRYIHQQATK</sequence>
<gene>
    <name evidence="1" type="ORF">GCM10022410_13690</name>
</gene>